<dbReference type="EC" id="5.6.2.3" evidence="10"/>
<comment type="similarity">
    <text evidence="1">Belongs to the helicase family. DnaB subfamily.</text>
</comment>
<dbReference type="RefSeq" id="WP_184390994.1">
    <property type="nucleotide sequence ID" value="NZ_JACHDB010000001.1"/>
</dbReference>
<evidence type="ECO:0000259" key="12">
    <source>
        <dbReference type="PROSITE" id="PS51199"/>
    </source>
</evidence>
<evidence type="ECO:0000256" key="5">
    <source>
        <dbReference type="ARBA" id="ARBA00022801"/>
    </source>
</evidence>
<dbReference type="SMART" id="SM00382">
    <property type="entry name" value="AAA"/>
    <property type="match status" value="1"/>
</dbReference>
<keyword evidence="14" id="KW-1185">Reference proteome</keyword>
<feature type="domain" description="SF4 helicase" evidence="12">
    <location>
        <begin position="185"/>
        <end position="452"/>
    </location>
</feature>
<gene>
    <name evidence="13" type="ORF">HDA36_001459</name>
</gene>
<name>A0A7W8QJF2_9ACTN</name>
<sequence>MTVTDLDARRSTGMEELPPHDIDAEQIAVGAAILDRRALSDIAEIITPADLYRPAHQTILQTVMDMADDGKPLGAVAVAAELERRGATRATGGGVYLHALTDAVPVADNGAYYARIVADLAARRRIAEAGARIHQLGMNTEGEAGEVAEQAVEALAQAMVDGSQHDGDTEAIGDDAEFIDRLAAPVDTSRAVPAPYAELEDLLGGLKNGQLITVAGRTGAGKSVVGLDIARHTAIGLGMPVLYASMEMPQELVRQRVYAAQAKVALTAITHHTLTERDWDALAAARPAIAEAPLYISTPPSCTLGLVRSRLQAMERRGRAARLLVVDHVGLMSSTGRTESRYNEVSEFARGLKLIAMGFDIPVVMLCQVNRAAGNRADAIPRLSDLRDSGELEQSSDVVLIVHRPDYEVTEKEHARAGEVDLYVAKNRSGPQAVVTLSSQLHYARFVDMAQG</sequence>
<dbReference type="EMBL" id="JACHDB010000001">
    <property type="protein sequence ID" value="MBB5431375.1"/>
    <property type="molecule type" value="Genomic_DNA"/>
</dbReference>
<proteinExistence type="inferred from homology"/>
<dbReference type="InterPro" id="IPR007694">
    <property type="entry name" value="DNA_helicase_DnaB-like_C"/>
</dbReference>
<evidence type="ECO:0000256" key="8">
    <source>
        <dbReference type="ARBA" id="ARBA00023125"/>
    </source>
</evidence>
<dbReference type="PANTHER" id="PTHR30153">
    <property type="entry name" value="REPLICATIVE DNA HELICASE DNAB"/>
    <property type="match status" value="1"/>
</dbReference>
<dbReference type="GO" id="GO:0006269">
    <property type="term" value="P:DNA replication, synthesis of primer"/>
    <property type="evidence" value="ECO:0007669"/>
    <property type="project" value="UniProtKB-KW"/>
</dbReference>
<dbReference type="Gene3D" id="1.10.860.10">
    <property type="entry name" value="DNAb Helicase, Chain A"/>
    <property type="match status" value="1"/>
</dbReference>
<dbReference type="Pfam" id="PF00772">
    <property type="entry name" value="DnaB"/>
    <property type="match status" value="1"/>
</dbReference>
<reference evidence="13 14" key="1">
    <citation type="submission" date="2020-08" db="EMBL/GenBank/DDBJ databases">
        <title>Sequencing the genomes of 1000 actinobacteria strains.</title>
        <authorList>
            <person name="Klenk H.-P."/>
        </authorList>
    </citation>
    <scope>NUCLEOTIDE SEQUENCE [LARGE SCALE GENOMIC DNA]</scope>
    <source>
        <strain evidence="13 14">DSM 44551</strain>
    </source>
</reference>
<dbReference type="Proteomes" id="UP000572635">
    <property type="component" value="Unassembled WGS sequence"/>
</dbReference>
<evidence type="ECO:0000256" key="1">
    <source>
        <dbReference type="ARBA" id="ARBA00008428"/>
    </source>
</evidence>
<dbReference type="GO" id="GO:0016787">
    <property type="term" value="F:hydrolase activity"/>
    <property type="evidence" value="ECO:0007669"/>
    <property type="project" value="UniProtKB-KW"/>
</dbReference>
<protein>
    <recommendedName>
        <fullName evidence="10">DNA 5'-3' helicase</fullName>
        <ecNumber evidence="10">5.6.2.3</ecNumber>
    </recommendedName>
</protein>
<organism evidence="13 14">
    <name type="scientific">Nocardiopsis composta</name>
    <dbReference type="NCBI Taxonomy" id="157465"/>
    <lineage>
        <taxon>Bacteria</taxon>
        <taxon>Bacillati</taxon>
        <taxon>Actinomycetota</taxon>
        <taxon>Actinomycetes</taxon>
        <taxon>Streptosporangiales</taxon>
        <taxon>Nocardiopsidaceae</taxon>
        <taxon>Nocardiopsis</taxon>
    </lineage>
</organism>
<dbReference type="Gene3D" id="3.40.50.300">
    <property type="entry name" value="P-loop containing nucleotide triphosphate hydrolases"/>
    <property type="match status" value="1"/>
</dbReference>
<dbReference type="PROSITE" id="PS51199">
    <property type="entry name" value="SF4_HELICASE"/>
    <property type="match status" value="1"/>
</dbReference>
<dbReference type="InterPro" id="IPR007693">
    <property type="entry name" value="DNA_helicase_DnaB-like_N"/>
</dbReference>
<dbReference type="InterPro" id="IPR003593">
    <property type="entry name" value="AAA+_ATPase"/>
</dbReference>
<dbReference type="GO" id="GO:0005829">
    <property type="term" value="C:cytosol"/>
    <property type="evidence" value="ECO:0007669"/>
    <property type="project" value="TreeGrafter"/>
</dbReference>
<dbReference type="PANTHER" id="PTHR30153:SF2">
    <property type="entry name" value="REPLICATIVE DNA HELICASE"/>
    <property type="match status" value="1"/>
</dbReference>
<evidence type="ECO:0000256" key="4">
    <source>
        <dbReference type="ARBA" id="ARBA00022741"/>
    </source>
</evidence>
<dbReference type="Pfam" id="PF03796">
    <property type="entry name" value="DnaB_C"/>
    <property type="match status" value="1"/>
</dbReference>
<dbReference type="SUPFAM" id="SSF48024">
    <property type="entry name" value="N-terminal domain of DnaB helicase"/>
    <property type="match status" value="1"/>
</dbReference>
<dbReference type="GO" id="GO:0005524">
    <property type="term" value="F:ATP binding"/>
    <property type="evidence" value="ECO:0007669"/>
    <property type="project" value="UniProtKB-KW"/>
</dbReference>
<evidence type="ECO:0000256" key="7">
    <source>
        <dbReference type="ARBA" id="ARBA00022840"/>
    </source>
</evidence>
<evidence type="ECO:0000256" key="11">
    <source>
        <dbReference type="ARBA" id="ARBA00048954"/>
    </source>
</evidence>
<evidence type="ECO:0000256" key="3">
    <source>
        <dbReference type="ARBA" id="ARBA00022705"/>
    </source>
</evidence>
<dbReference type="GO" id="GO:1990077">
    <property type="term" value="C:primosome complex"/>
    <property type="evidence" value="ECO:0007669"/>
    <property type="project" value="UniProtKB-KW"/>
</dbReference>
<keyword evidence="8" id="KW-0238">DNA-binding</keyword>
<dbReference type="InterPro" id="IPR027417">
    <property type="entry name" value="P-loop_NTPase"/>
</dbReference>
<keyword evidence="5 13" id="KW-0378">Hydrolase</keyword>
<evidence type="ECO:0000256" key="10">
    <source>
        <dbReference type="ARBA" id="ARBA00044969"/>
    </source>
</evidence>
<evidence type="ECO:0000256" key="9">
    <source>
        <dbReference type="ARBA" id="ARBA00023235"/>
    </source>
</evidence>
<evidence type="ECO:0000313" key="13">
    <source>
        <dbReference type="EMBL" id="MBB5431375.1"/>
    </source>
</evidence>
<keyword evidence="6 13" id="KW-0347">Helicase</keyword>
<keyword evidence="3" id="KW-0235">DNA replication</keyword>
<evidence type="ECO:0000256" key="2">
    <source>
        <dbReference type="ARBA" id="ARBA00022515"/>
    </source>
</evidence>
<dbReference type="GO" id="GO:0043139">
    <property type="term" value="F:5'-3' DNA helicase activity"/>
    <property type="evidence" value="ECO:0007669"/>
    <property type="project" value="UniProtKB-EC"/>
</dbReference>
<dbReference type="InterPro" id="IPR036185">
    <property type="entry name" value="DNA_heli_DnaB-like_N_sf"/>
</dbReference>
<keyword evidence="7" id="KW-0067">ATP-binding</keyword>
<keyword evidence="9" id="KW-0413">Isomerase</keyword>
<dbReference type="GO" id="GO:0003677">
    <property type="term" value="F:DNA binding"/>
    <property type="evidence" value="ECO:0007669"/>
    <property type="project" value="UniProtKB-KW"/>
</dbReference>
<evidence type="ECO:0000256" key="6">
    <source>
        <dbReference type="ARBA" id="ARBA00022806"/>
    </source>
</evidence>
<dbReference type="InterPro" id="IPR016136">
    <property type="entry name" value="DNA_helicase_N/primase_C"/>
</dbReference>
<evidence type="ECO:0000313" key="14">
    <source>
        <dbReference type="Proteomes" id="UP000572635"/>
    </source>
</evidence>
<keyword evidence="2" id="KW-0639">Primosome</keyword>
<comment type="caution">
    <text evidence="13">The sequence shown here is derived from an EMBL/GenBank/DDBJ whole genome shotgun (WGS) entry which is preliminary data.</text>
</comment>
<dbReference type="SUPFAM" id="SSF52540">
    <property type="entry name" value="P-loop containing nucleoside triphosphate hydrolases"/>
    <property type="match status" value="1"/>
</dbReference>
<dbReference type="AlphaFoldDB" id="A0A7W8QJF2"/>
<accession>A0A7W8QJF2</accession>
<keyword evidence="4" id="KW-0547">Nucleotide-binding</keyword>
<comment type="catalytic activity">
    <reaction evidence="11">
        <text>ATP + H2O = ADP + phosphate + H(+)</text>
        <dbReference type="Rhea" id="RHEA:13065"/>
        <dbReference type="ChEBI" id="CHEBI:15377"/>
        <dbReference type="ChEBI" id="CHEBI:15378"/>
        <dbReference type="ChEBI" id="CHEBI:30616"/>
        <dbReference type="ChEBI" id="CHEBI:43474"/>
        <dbReference type="ChEBI" id="CHEBI:456216"/>
        <dbReference type="EC" id="5.6.2.3"/>
    </reaction>
</comment>